<dbReference type="Gramene" id="ORUFI11G17980.1">
    <property type="protein sequence ID" value="ORUFI11G17980.1"/>
    <property type="gene ID" value="ORUFI11G17980"/>
</dbReference>
<evidence type="ECO:0000256" key="1">
    <source>
        <dbReference type="SAM" id="MobiDB-lite"/>
    </source>
</evidence>
<reference evidence="3" key="1">
    <citation type="submission" date="2013-06" db="EMBL/GenBank/DDBJ databases">
        <authorList>
            <person name="Zhao Q."/>
        </authorList>
    </citation>
    <scope>NUCLEOTIDE SEQUENCE</scope>
    <source>
        <strain evidence="3">cv. W1943</strain>
    </source>
</reference>
<feature type="region of interest" description="Disordered" evidence="1">
    <location>
        <begin position="119"/>
        <end position="171"/>
    </location>
</feature>
<protein>
    <submittedName>
        <fullName evidence="2">Uncharacterized protein</fullName>
    </submittedName>
</protein>
<feature type="compositionally biased region" description="Basic and acidic residues" evidence="1">
    <location>
        <begin position="140"/>
        <end position="151"/>
    </location>
</feature>
<accession>A0A0E0R9P4</accession>
<reference evidence="2" key="2">
    <citation type="submission" date="2015-06" db="UniProtKB">
        <authorList>
            <consortium name="EnsemblPlants"/>
        </authorList>
    </citation>
    <scope>IDENTIFICATION</scope>
</reference>
<keyword evidence="3" id="KW-1185">Reference proteome</keyword>
<sequence length="188" mass="20290">MNGCRWDLDAGVDAGGARSGERGGTVWKGAAPGRRTVLHGAIERCKYGGGERGRVQLSLPIPCTRATAVTESAHESFRRRGQGLGYASLEYVDGEKAKAPLRRKRPRCCSGGEEKGIGYGGREERSRDCGGDGGPGEEGYGGREERSRDCGGDGGPGEETRGRREEMERGWTMTRIRMRGKEAKVERG</sequence>
<evidence type="ECO:0000313" key="3">
    <source>
        <dbReference type="Proteomes" id="UP000008022"/>
    </source>
</evidence>
<name>A0A0E0R9P4_ORYRU</name>
<dbReference type="EnsemblPlants" id="ORUFI11G17980.1">
    <property type="protein sequence ID" value="ORUFI11G17980.1"/>
    <property type="gene ID" value="ORUFI11G17980"/>
</dbReference>
<feature type="compositionally biased region" description="Basic and acidic residues" evidence="1">
    <location>
        <begin position="158"/>
        <end position="169"/>
    </location>
</feature>
<proteinExistence type="predicted"/>
<dbReference type="AlphaFoldDB" id="A0A0E0R9P4"/>
<dbReference type="Proteomes" id="UP000008022">
    <property type="component" value="Unassembled WGS sequence"/>
</dbReference>
<evidence type="ECO:0000313" key="2">
    <source>
        <dbReference type="EnsemblPlants" id="ORUFI11G17980.1"/>
    </source>
</evidence>
<feature type="compositionally biased region" description="Basic and acidic residues" evidence="1">
    <location>
        <begin position="119"/>
        <end position="130"/>
    </location>
</feature>
<dbReference type="HOGENOM" id="CLU_1443238_0_0_1"/>
<organism evidence="2 3">
    <name type="scientific">Oryza rufipogon</name>
    <name type="common">Brownbeard rice</name>
    <name type="synonym">Asian wild rice</name>
    <dbReference type="NCBI Taxonomy" id="4529"/>
    <lineage>
        <taxon>Eukaryota</taxon>
        <taxon>Viridiplantae</taxon>
        <taxon>Streptophyta</taxon>
        <taxon>Embryophyta</taxon>
        <taxon>Tracheophyta</taxon>
        <taxon>Spermatophyta</taxon>
        <taxon>Magnoliopsida</taxon>
        <taxon>Liliopsida</taxon>
        <taxon>Poales</taxon>
        <taxon>Poaceae</taxon>
        <taxon>BOP clade</taxon>
        <taxon>Oryzoideae</taxon>
        <taxon>Oryzeae</taxon>
        <taxon>Oryzinae</taxon>
        <taxon>Oryza</taxon>
    </lineage>
</organism>